<dbReference type="EC" id="2.7.13.3" evidence="3"/>
<evidence type="ECO:0000256" key="11">
    <source>
        <dbReference type="ARBA" id="ARBA00022989"/>
    </source>
</evidence>
<keyword evidence="12" id="KW-0902">Two-component regulatory system</keyword>
<dbReference type="PANTHER" id="PTHR34220:SF11">
    <property type="entry name" value="SENSOR PROTEIN KINASE HPTS"/>
    <property type="match status" value="1"/>
</dbReference>
<organism evidence="17 18">
    <name type="scientific">Eisenbergiella massiliensis</name>
    <dbReference type="NCBI Taxonomy" id="1720294"/>
    <lineage>
        <taxon>Bacteria</taxon>
        <taxon>Bacillati</taxon>
        <taxon>Bacillota</taxon>
        <taxon>Clostridia</taxon>
        <taxon>Lachnospirales</taxon>
        <taxon>Lachnospiraceae</taxon>
        <taxon>Eisenbergiella</taxon>
    </lineage>
</organism>
<dbReference type="EMBL" id="QVLV01000002">
    <property type="protein sequence ID" value="RGE64344.1"/>
    <property type="molecule type" value="Genomic_DNA"/>
</dbReference>
<keyword evidence="4" id="KW-1003">Cell membrane</keyword>
<dbReference type="GO" id="GO:0005524">
    <property type="term" value="F:ATP binding"/>
    <property type="evidence" value="ECO:0007669"/>
    <property type="project" value="UniProtKB-KW"/>
</dbReference>
<dbReference type="SMART" id="SM00387">
    <property type="entry name" value="HATPase_c"/>
    <property type="match status" value="1"/>
</dbReference>
<dbReference type="GO" id="GO:0000155">
    <property type="term" value="F:phosphorelay sensor kinase activity"/>
    <property type="evidence" value="ECO:0007669"/>
    <property type="project" value="InterPro"/>
</dbReference>
<dbReference type="RefSeq" id="WP_117543918.1">
    <property type="nucleotide sequence ID" value="NZ_QVLV01000002.1"/>
</dbReference>
<evidence type="ECO:0000256" key="14">
    <source>
        <dbReference type="SAM" id="Phobius"/>
    </source>
</evidence>
<proteinExistence type="predicted"/>
<evidence type="ECO:0000313" key="18">
    <source>
        <dbReference type="Proteomes" id="UP000260812"/>
    </source>
</evidence>
<accession>A0A3E3IB98</accession>
<evidence type="ECO:0000256" key="9">
    <source>
        <dbReference type="ARBA" id="ARBA00022777"/>
    </source>
</evidence>
<dbReference type="Proteomes" id="UP000260812">
    <property type="component" value="Unassembled WGS sequence"/>
</dbReference>
<evidence type="ECO:0000256" key="10">
    <source>
        <dbReference type="ARBA" id="ARBA00022840"/>
    </source>
</evidence>
<dbReference type="CDD" id="cd06225">
    <property type="entry name" value="HAMP"/>
    <property type="match status" value="1"/>
</dbReference>
<keyword evidence="11 14" id="KW-1133">Transmembrane helix</keyword>
<evidence type="ECO:0000313" key="17">
    <source>
        <dbReference type="EMBL" id="RGE64344.1"/>
    </source>
</evidence>
<gene>
    <name evidence="17" type="ORF">DXC51_04615</name>
</gene>
<dbReference type="Gene3D" id="3.30.450.20">
    <property type="entry name" value="PAS domain"/>
    <property type="match status" value="2"/>
</dbReference>
<dbReference type="PROSITE" id="PS50109">
    <property type="entry name" value="HIS_KIN"/>
    <property type="match status" value="1"/>
</dbReference>
<evidence type="ECO:0000256" key="3">
    <source>
        <dbReference type="ARBA" id="ARBA00012438"/>
    </source>
</evidence>
<dbReference type="InterPro" id="IPR036890">
    <property type="entry name" value="HATPase_C_sf"/>
</dbReference>
<dbReference type="InterPro" id="IPR010559">
    <property type="entry name" value="Sig_transdc_His_kin_internal"/>
</dbReference>
<keyword evidence="18" id="KW-1185">Reference proteome</keyword>
<dbReference type="InterPro" id="IPR003594">
    <property type="entry name" value="HATPase_dom"/>
</dbReference>
<keyword evidence="13 14" id="KW-0472">Membrane</keyword>
<comment type="caution">
    <text evidence="17">The sequence shown here is derived from an EMBL/GenBank/DDBJ whole genome shotgun (WGS) entry which is preliminary data.</text>
</comment>
<evidence type="ECO:0000256" key="4">
    <source>
        <dbReference type="ARBA" id="ARBA00022475"/>
    </source>
</evidence>
<feature type="domain" description="Histidine kinase" evidence="15">
    <location>
        <begin position="493"/>
        <end position="598"/>
    </location>
</feature>
<evidence type="ECO:0000256" key="6">
    <source>
        <dbReference type="ARBA" id="ARBA00022679"/>
    </source>
</evidence>
<evidence type="ECO:0000259" key="16">
    <source>
        <dbReference type="PROSITE" id="PS50885"/>
    </source>
</evidence>
<keyword evidence="8" id="KW-0547">Nucleotide-binding</keyword>
<dbReference type="GO" id="GO:0005886">
    <property type="term" value="C:plasma membrane"/>
    <property type="evidence" value="ECO:0007669"/>
    <property type="project" value="UniProtKB-SubCell"/>
</dbReference>
<evidence type="ECO:0000256" key="2">
    <source>
        <dbReference type="ARBA" id="ARBA00004651"/>
    </source>
</evidence>
<dbReference type="Gene3D" id="3.30.565.10">
    <property type="entry name" value="Histidine kinase-like ATPase, C-terminal domain"/>
    <property type="match status" value="1"/>
</dbReference>
<evidence type="ECO:0000256" key="7">
    <source>
        <dbReference type="ARBA" id="ARBA00022692"/>
    </source>
</evidence>
<dbReference type="Pfam" id="PF06580">
    <property type="entry name" value="His_kinase"/>
    <property type="match status" value="1"/>
</dbReference>
<name>A0A3E3IB98_9FIRM</name>
<dbReference type="PROSITE" id="PS50885">
    <property type="entry name" value="HAMP"/>
    <property type="match status" value="1"/>
</dbReference>
<keyword evidence="7 14" id="KW-0812">Transmembrane</keyword>
<dbReference type="SMART" id="SM00304">
    <property type="entry name" value="HAMP"/>
    <property type="match status" value="1"/>
</dbReference>
<keyword evidence="5" id="KW-0597">Phosphoprotein</keyword>
<dbReference type="GeneID" id="97986186"/>
<sequence length="610" mass="70605">MKKIWSRMKNYFKRLPMRIKLIVSFSGPMILIFILLLSCSYMLIEKRYEAQIIYSADQSFEQAVNFLESHLQNMNYILELVGADRELQDMLEEGNYLTRQEAGDQWRDYWRINDIMTSLELSNKMYQCGIYVPDSLVYAYNRYHFFPESDLQKKPYYEEMCGRINQGLLYFTGLERSGPELVGEKQLRVAMLKKIYGEAGSGSSCIARVSVSSDELERIVANSDVTQKGISYLINQRGEILAASSQENLDELSGKGSLPGHGRNSSWQELRMGGSAYLYRQRKLEQAEWTLVSIIPRQDFYRQTYLMGMTLIFFSVLIVLSIFLISWLLGKYYSKRLVTLNTKMKQVQDGQLSLEIPEEESDEIGELFRSFSYMTKELRKLMLEQYRLGKNVKSAELRALQAQINPHFLYNTLDLINWEAMDYNAPEIMELAQNLAQFYRISLNKGRQIVRVREELNHVRAYVRIENYHFDNAIRLEIDAQEGVEELSCINIILQPFVENAIMYSIARVPDMVECRIRISAVTEGKDLIFCITDNGLGMTAEQVAHIFEENTCEVSHGYGAKNVNFRIKLCYGEEYGVFYESQVGKGTTVTVRLPALTPEEAEKILYIDS</sequence>
<dbReference type="PANTHER" id="PTHR34220">
    <property type="entry name" value="SENSOR HISTIDINE KINASE YPDA"/>
    <property type="match status" value="1"/>
</dbReference>
<dbReference type="InterPro" id="IPR005467">
    <property type="entry name" value="His_kinase_dom"/>
</dbReference>
<dbReference type="Pfam" id="PF02518">
    <property type="entry name" value="HATPase_c"/>
    <property type="match status" value="1"/>
</dbReference>
<evidence type="ECO:0000256" key="1">
    <source>
        <dbReference type="ARBA" id="ARBA00000085"/>
    </source>
</evidence>
<keyword evidence="6" id="KW-0808">Transferase</keyword>
<dbReference type="InterPro" id="IPR003660">
    <property type="entry name" value="HAMP_dom"/>
</dbReference>
<evidence type="ECO:0000256" key="8">
    <source>
        <dbReference type="ARBA" id="ARBA00022741"/>
    </source>
</evidence>
<comment type="catalytic activity">
    <reaction evidence="1">
        <text>ATP + protein L-histidine = ADP + protein N-phospho-L-histidine.</text>
        <dbReference type="EC" id="2.7.13.3"/>
    </reaction>
</comment>
<dbReference type="SUPFAM" id="SSF158472">
    <property type="entry name" value="HAMP domain-like"/>
    <property type="match status" value="1"/>
</dbReference>
<keyword evidence="10" id="KW-0067">ATP-binding</keyword>
<evidence type="ECO:0000256" key="13">
    <source>
        <dbReference type="ARBA" id="ARBA00023136"/>
    </source>
</evidence>
<dbReference type="AlphaFoldDB" id="A0A3E3IB98"/>
<feature type="transmembrane region" description="Helical" evidence="14">
    <location>
        <begin position="21"/>
        <end position="44"/>
    </location>
</feature>
<evidence type="ECO:0000259" key="15">
    <source>
        <dbReference type="PROSITE" id="PS50109"/>
    </source>
</evidence>
<evidence type="ECO:0000256" key="5">
    <source>
        <dbReference type="ARBA" id="ARBA00022553"/>
    </source>
</evidence>
<dbReference type="Gene3D" id="6.10.340.10">
    <property type="match status" value="1"/>
</dbReference>
<dbReference type="InterPro" id="IPR050640">
    <property type="entry name" value="Bact_2-comp_sensor_kinase"/>
</dbReference>
<feature type="transmembrane region" description="Helical" evidence="14">
    <location>
        <begin position="305"/>
        <end position="329"/>
    </location>
</feature>
<comment type="subcellular location">
    <subcellularLocation>
        <location evidence="2">Cell membrane</location>
        <topology evidence="2">Multi-pass membrane protein</topology>
    </subcellularLocation>
</comment>
<reference evidence="17" key="1">
    <citation type="submission" date="2018-08" db="EMBL/GenBank/DDBJ databases">
        <title>A genome reference for cultivated species of the human gut microbiota.</title>
        <authorList>
            <person name="Zou Y."/>
            <person name="Xue W."/>
            <person name="Luo G."/>
        </authorList>
    </citation>
    <scope>NUCLEOTIDE SEQUENCE [LARGE SCALE GENOMIC DNA]</scope>
    <source>
        <strain evidence="17">TF05-5AC</strain>
    </source>
</reference>
<protein>
    <recommendedName>
        <fullName evidence="3">histidine kinase</fullName>
        <ecNumber evidence="3">2.7.13.3</ecNumber>
    </recommendedName>
</protein>
<dbReference type="Pfam" id="PF00672">
    <property type="entry name" value="HAMP"/>
    <property type="match status" value="1"/>
</dbReference>
<evidence type="ECO:0000256" key="12">
    <source>
        <dbReference type="ARBA" id="ARBA00023012"/>
    </source>
</evidence>
<feature type="domain" description="HAMP" evidence="16">
    <location>
        <begin position="331"/>
        <end position="383"/>
    </location>
</feature>
<keyword evidence="9 17" id="KW-0418">Kinase</keyword>
<dbReference type="SUPFAM" id="SSF55874">
    <property type="entry name" value="ATPase domain of HSP90 chaperone/DNA topoisomerase II/histidine kinase"/>
    <property type="match status" value="1"/>
</dbReference>